<dbReference type="PANTHER" id="PTHR43825:SF1">
    <property type="entry name" value="TRANSKETOLASE-LIKE PYRIMIDINE-BINDING DOMAIN-CONTAINING PROTEIN"/>
    <property type="match status" value="1"/>
</dbReference>
<dbReference type="FunFam" id="3.40.50.970:FF:000129">
    <property type="entry name" value="Transketolase"/>
    <property type="match status" value="1"/>
</dbReference>
<dbReference type="Proteomes" id="UP000564536">
    <property type="component" value="Unassembled WGS sequence"/>
</dbReference>
<organism evidence="5 6">
    <name type="scientific">Listeria weihenstephanensis</name>
    <dbReference type="NCBI Taxonomy" id="1006155"/>
    <lineage>
        <taxon>Bacteria</taxon>
        <taxon>Bacillati</taxon>
        <taxon>Bacillota</taxon>
        <taxon>Bacilli</taxon>
        <taxon>Bacillales</taxon>
        <taxon>Listeriaceae</taxon>
        <taxon>Listeria</taxon>
    </lineage>
</organism>
<dbReference type="CDD" id="cd07033">
    <property type="entry name" value="TPP_PYR_DXS_TK_like"/>
    <property type="match status" value="1"/>
</dbReference>
<dbReference type="SMART" id="SM00861">
    <property type="entry name" value="Transket_pyr"/>
    <property type="match status" value="1"/>
</dbReference>
<reference evidence="5 6" key="1">
    <citation type="submission" date="2020-03" db="EMBL/GenBank/DDBJ databases">
        <title>Soil Listeria distribution.</title>
        <authorList>
            <person name="Liao J."/>
            <person name="Wiedmann M."/>
        </authorList>
    </citation>
    <scope>NUCLEOTIDE SEQUENCE [LARGE SCALE GENOMIC DNA]</scope>
    <source>
        <strain evidence="5 6">FSL L7-1523</strain>
    </source>
</reference>
<dbReference type="Gene3D" id="3.40.50.920">
    <property type="match status" value="1"/>
</dbReference>
<gene>
    <name evidence="5" type="ORF">HB943_08095</name>
</gene>
<evidence type="ECO:0000256" key="2">
    <source>
        <dbReference type="ARBA" id="ARBA00007131"/>
    </source>
</evidence>
<dbReference type="InterPro" id="IPR009014">
    <property type="entry name" value="Transketo_C/PFOR_II"/>
</dbReference>
<dbReference type="Pfam" id="PF02780">
    <property type="entry name" value="Transketolase_C"/>
    <property type="match status" value="1"/>
</dbReference>
<dbReference type="RefSeq" id="WP_185425690.1">
    <property type="nucleotide sequence ID" value="NZ_JAARRL010000010.1"/>
</dbReference>
<dbReference type="EMBL" id="JAARRL010000010">
    <property type="protein sequence ID" value="MBC1500565.1"/>
    <property type="molecule type" value="Genomic_DNA"/>
</dbReference>
<comment type="cofactor">
    <cofactor evidence="1">
        <name>thiamine diphosphate</name>
        <dbReference type="ChEBI" id="CHEBI:58937"/>
    </cofactor>
</comment>
<name>A0A841Z5L5_9LIST</name>
<comment type="caution">
    <text evidence="5">The sequence shown here is derived from an EMBL/GenBank/DDBJ whole genome shotgun (WGS) entry which is preliminary data.</text>
</comment>
<protein>
    <submittedName>
        <fullName evidence="5">Transketolase family protein</fullName>
    </submittedName>
</protein>
<dbReference type="InterPro" id="IPR029061">
    <property type="entry name" value="THDP-binding"/>
</dbReference>
<dbReference type="InterPro" id="IPR005475">
    <property type="entry name" value="Transketolase-like_Pyr-bd"/>
</dbReference>
<evidence type="ECO:0000256" key="1">
    <source>
        <dbReference type="ARBA" id="ARBA00001964"/>
    </source>
</evidence>
<comment type="similarity">
    <text evidence="2">Belongs to the transketolase family.</text>
</comment>
<dbReference type="InterPro" id="IPR051157">
    <property type="entry name" value="PDH/Transketolase"/>
</dbReference>
<accession>A0A841Z5L5</accession>
<evidence type="ECO:0000256" key="3">
    <source>
        <dbReference type="ARBA" id="ARBA00023052"/>
    </source>
</evidence>
<evidence type="ECO:0000259" key="4">
    <source>
        <dbReference type="SMART" id="SM00861"/>
    </source>
</evidence>
<dbReference type="Gene3D" id="3.40.50.970">
    <property type="match status" value="1"/>
</dbReference>
<dbReference type="Pfam" id="PF02779">
    <property type="entry name" value="Transket_pyr"/>
    <property type="match status" value="1"/>
</dbReference>
<dbReference type="SUPFAM" id="SSF52922">
    <property type="entry name" value="TK C-terminal domain-like"/>
    <property type="match status" value="1"/>
</dbReference>
<feature type="domain" description="Transketolase-like pyrimidine-binding" evidence="4">
    <location>
        <begin position="10"/>
        <end position="176"/>
    </location>
</feature>
<dbReference type="PANTHER" id="PTHR43825">
    <property type="entry name" value="PYRUVATE DEHYDROGENASE E1 COMPONENT"/>
    <property type="match status" value="1"/>
</dbReference>
<dbReference type="SUPFAM" id="SSF52518">
    <property type="entry name" value="Thiamin diphosphate-binding fold (THDP-binding)"/>
    <property type="match status" value="1"/>
</dbReference>
<keyword evidence="3" id="KW-0786">Thiamine pyrophosphate</keyword>
<evidence type="ECO:0000313" key="6">
    <source>
        <dbReference type="Proteomes" id="UP000564536"/>
    </source>
</evidence>
<dbReference type="AlphaFoldDB" id="A0A841Z5L5"/>
<sequence>MTHILEKDQIEMRQVYADTIRKLAASDSNVIALEADLSSSMSTGSLKNELPGQYVNVGIMEANMMGVAAGLSILGRKPFIHSFGQFVTRRAFDQVFVSLGYAQLSAVIVGSDAGVSAEHNGGTHMTFEDIALMREIPNVHVYEASDATQFGWLLENSYQKGGLHYIRTIRKNATRLYDEGTTFDNAKVLTTGSDITICATGIMVTEALKAAQILKTEGISAEVIDMFSIKPLDGATLLQSVQKTGCVITAENHNINGGLGSAVAEFLGENHPVPLQRIGVREQFGQVGLMPYLQEFYGLTAANIVTTAQNLKA</sequence>
<dbReference type="InterPro" id="IPR033248">
    <property type="entry name" value="Transketolase_C"/>
</dbReference>
<proteinExistence type="inferred from homology"/>
<evidence type="ECO:0000313" key="5">
    <source>
        <dbReference type="EMBL" id="MBC1500565.1"/>
    </source>
</evidence>